<sequence>MRLGRVELQQQWSNQTGVQCSTCTVRDQLLNHGLRSYKVVKKPLINVRQRSAQRCWAQAHKNLAARNWKKILWSDQSSFQLYRPPANVTQHKYA</sequence>
<dbReference type="InterPro" id="IPR036397">
    <property type="entry name" value="RNaseH_sf"/>
</dbReference>
<dbReference type="Ensembl" id="ENSAPET00000023670.1">
    <property type="protein sequence ID" value="ENSAPEP00000023061.1"/>
    <property type="gene ID" value="ENSAPEG00000016420.1"/>
</dbReference>
<reference evidence="2 3" key="1">
    <citation type="submission" date="2018-03" db="EMBL/GenBank/DDBJ databases">
        <title>Finding Nemo's genes: A chromosome-scale reference assembly of the genome of the orange clownfish Amphiprion percula.</title>
        <authorList>
            <person name="Lehmann R."/>
        </authorList>
    </citation>
    <scope>NUCLEOTIDE SEQUENCE</scope>
</reference>
<reference evidence="2" key="2">
    <citation type="submission" date="2025-08" db="UniProtKB">
        <authorList>
            <consortium name="Ensembl"/>
        </authorList>
    </citation>
    <scope>IDENTIFICATION</scope>
</reference>
<proteinExistence type="predicted"/>
<name>A0A3P8TEE8_AMPPE</name>
<evidence type="ECO:0000313" key="2">
    <source>
        <dbReference type="Ensembl" id="ENSAPEP00000023061.1"/>
    </source>
</evidence>
<dbReference type="AlphaFoldDB" id="A0A3P8TEE8"/>
<dbReference type="Pfam" id="PF01498">
    <property type="entry name" value="HTH_Tnp_Tc3_2"/>
    <property type="match status" value="1"/>
</dbReference>
<keyword evidence="3" id="KW-1185">Reference proteome</keyword>
<feature type="domain" description="Transposase Tc1-like" evidence="1">
    <location>
        <begin position="6"/>
        <end position="62"/>
    </location>
</feature>
<dbReference type="GO" id="GO:0003677">
    <property type="term" value="F:DNA binding"/>
    <property type="evidence" value="ECO:0007669"/>
    <property type="project" value="InterPro"/>
</dbReference>
<dbReference type="InterPro" id="IPR002492">
    <property type="entry name" value="Transposase_Tc1-like"/>
</dbReference>
<dbReference type="GeneTree" id="ENSGT00940000177745"/>
<dbReference type="Proteomes" id="UP000265080">
    <property type="component" value="Chromosome 14"/>
</dbReference>
<dbReference type="Gene3D" id="3.30.420.10">
    <property type="entry name" value="Ribonuclease H-like superfamily/Ribonuclease H"/>
    <property type="match status" value="1"/>
</dbReference>
<dbReference type="GO" id="GO:0015074">
    <property type="term" value="P:DNA integration"/>
    <property type="evidence" value="ECO:0007669"/>
    <property type="project" value="InterPro"/>
</dbReference>
<reference evidence="2" key="3">
    <citation type="submission" date="2025-09" db="UniProtKB">
        <authorList>
            <consortium name="Ensembl"/>
        </authorList>
    </citation>
    <scope>IDENTIFICATION</scope>
</reference>
<protein>
    <recommendedName>
        <fullName evidence="1">Transposase Tc1-like domain-containing protein</fullName>
    </recommendedName>
</protein>
<evidence type="ECO:0000313" key="3">
    <source>
        <dbReference type="Proteomes" id="UP000265080"/>
    </source>
</evidence>
<accession>A0A3P8TEE8</accession>
<organism evidence="2 3">
    <name type="scientific">Amphiprion percula</name>
    <name type="common">Orange clownfish</name>
    <name type="synonym">Lutjanus percula</name>
    <dbReference type="NCBI Taxonomy" id="161767"/>
    <lineage>
        <taxon>Eukaryota</taxon>
        <taxon>Metazoa</taxon>
        <taxon>Chordata</taxon>
        <taxon>Craniata</taxon>
        <taxon>Vertebrata</taxon>
        <taxon>Euteleostomi</taxon>
        <taxon>Actinopterygii</taxon>
        <taxon>Neopterygii</taxon>
        <taxon>Teleostei</taxon>
        <taxon>Neoteleostei</taxon>
        <taxon>Acanthomorphata</taxon>
        <taxon>Ovalentaria</taxon>
        <taxon>Pomacentridae</taxon>
        <taxon>Amphiprion</taxon>
    </lineage>
</organism>
<dbReference type="GO" id="GO:0006313">
    <property type="term" value="P:DNA transposition"/>
    <property type="evidence" value="ECO:0007669"/>
    <property type="project" value="InterPro"/>
</dbReference>
<evidence type="ECO:0000259" key="1">
    <source>
        <dbReference type="Pfam" id="PF01498"/>
    </source>
</evidence>